<evidence type="ECO:0000256" key="4">
    <source>
        <dbReference type="ARBA" id="ARBA00022840"/>
    </source>
</evidence>
<keyword evidence="6" id="KW-1185">Reference proteome</keyword>
<dbReference type="PANTHER" id="PTHR42711">
    <property type="entry name" value="ABC TRANSPORTER ATP-BINDING PROTEIN"/>
    <property type="match status" value="1"/>
</dbReference>
<organism evidence="5 6">
    <name type="scientific">Staphylococcus lutrae</name>
    <dbReference type="NCBI Taxonomy" id="155085"/>
    <lineage>
        <taxon>Bacteria</taxon>
        <taxon>Bacillati</taxon>
        <taxon>Bacillota</taxon>
        <taxon>Bacilli</taxon>
        <taxon>Bacillales</taxon>
        <taxon>Staphylococcaceae</taxon>
        <taxon>Staphylococcus</taxon>
    </lineage>
</organism>
<protein>
    <recommendedName>
        <fullName evidence="7">ABC transporter ATP-binding protein</fullName>
    </recommendedName>
</protein>
<dbReference type="PANTHER" id="PTHR42711:SF5">
    <property type="entry name" value="ABC TRANSPORTER ATP-BINDING PROTEIN NATA"/>
    <property type="match status" value="1"/>
</dbReference>
<proteinExistence type="inferred from homology"/>
<reference evidence="5 6" key="1">
    <citation type="submission" date="2017-04" db="EMBL/GenBank/DDBJ databases">
        <authorList>
            <person name="Veseli I.A."/>
            <person name="Tang C."/>
            <person name="Pombert J.-F."/>
        </authorList>
    </citation>
    <scope>NUCLEOTIDE SEQUENCE [LARGE SCALE GENOMIC DNA]</scope>
    <source>
        <strain evidence="5 6">ATCC 700373</strain>
    </source>
</reference>
<name>A0AAC9WJK7_9STAP</name>
<dbReference type="KEGG" id="slz:B5P37_08980"/>
<accession>A0AAC9WJK7</accession>
<dbReference type="RefSeq" id="WP_085237897.1">
    <property type="nucleotide sequence ID" value="NZ_CP020773.1"/>
</dbReference>
<evidence type="ECO:0000256" key="3">
    <source>
        <dbReference type="ARBA" id="ARBA00022741"/>
    </source>
</evidence>
<evidence type="ECO:0008006" key="7">
    <source>
        <dbReference type="Google" id="ProtNLM"/>
    </source>
</evidence>
<comment type="similarity">
    <text evidence="1">Belongs to the ABC transporter superfamily.</text>
</comment>
<dbReference type="Gene3D" id="3.40.50.300">
    <property type="entry name" value="P-loop containing nucleotide triphosphate hydrolases"/>
    <property type="match status" value="1"/>
</dbReference>
<gene>
    <name evidence="5" type="ORF">B5P37_08980</name>
</gene>
<evidence type="ECO:0000313" key="5">
    <source>
        <dbReference type="EMBL" id="ARJ51434.1"/>
    </source>
</evidence>
<dbReference type="EMBL" id="CP020773">
    <property type="protein sequence ID" value="ARJ51434.1"/>
    <property type="molecule type" value="Genomic_DNA"/>
</dbReference>
<evidence type="ECO:0000313" key="6">
    <source>
        <dbReference type="Proteomes" id="UP000242864"/>
    </source>
</evidence>
<dbReference type="GO" id="GO:0005524">
    <property type="term" value="F:ATP binding"/>
    <property type="evidence" value="ECO:0007669"/>
    <property type="project" value="UniProtKB-KW"/>
</dbReference>
<sequence>MQYAAAISNDPLLLILDEPTVGMDILSKEKFWSNIKNKVENSNLTILLISHDFDEIERFTNRIVILNKGKIVLDKNKDVLLAKKDPLFLLDKKHLMNIDICDIENLAKIIEDDTLYFSYSQYQELIKKSPELNMFFKKEEITINKIFRGIINDDKK</sequence>
<keyword evidence="2" id="KW-0813">Transport</keyword>
<dbReference type="SUPFAM" id="SSF52540">
    <property type="entry name" value="P-loop containing nucleoside triphosphate hydrolases"/>
    <property type="match status" value="1"/>
</dbReference>
<keyword evidence="4" id="KW-0067">ATP-binding</keyword>
<dbReference type="Proteomes" id="UP000242864">
    <property type="component" value="Chromosome"/>
</dbReference>
<dbReference type="InterPro" id="IPR027417">
    <property type="entry name" value="P-loop_NTPase"/>
</dbReference>
<dbReference type="AlphaFoldDB" id="A0AAC9WJK7"/>
<evidence type="ECO:0000256" key="2">
    <source>
        <dbReference type="ARBA" id="ARBA00022448"/>
    </source>
</evidence>
<dbReference type="InterPro" id="IPR050763">
    <property type="entry name" value="ABC_transporter_ATP-binding"/>
</dbReference>
<keyword evidence="3" id="KW-0547">Nucleotide-binding</keyword>
<evidence type="ECO:0000256" key="1">
    <source>
        <dbReference type="ARBA" id="ARBA00005417"/>
    </source>
</evidence>